<feature type="domain" description="Extradiol ring-cleavage dioxygenase class III enzyme subunit B" evidence="6">
    <location>
        <begin position="5"/>
        <end position="235"/>
    </location>
</feature>
<organism evidence="7 8">
    <name type="scientific">Paenibacillus spiritus</name>
    <dbReference type="NCBI Taxonomy" id="2496557"/>
    <lineage>
        <taxon>Bacteria</taxon>
        <taxon>Bacillati</taxon>
        <taxon>Bacillota</taxon>
        <taxon>Bacilli</taxon>
        <taxon>Bacillales</taxon>
        <taxon>Paenibacillaceae</taxon>
        <taxon>Paenibacillus</taxon>
    </lineage>
</organism>
<sequence>MRMPAFFIAHGSPTLIMENNDYTRFLEQLGRDLPRPRGIAVFSAHWDSPEQLVSVDEKHTALHDFYGFPEEMYRLHYDAPGDAALNRAVCDRLDAGQLPYQPVLGRGLDHGIWVILSKMFPEAEIPVVALSVDSMRQPREQYGIGELLAPLREEGVLFIGSGGMVHNLRLLGEEDRPADWAVAFDEWIAERLESWDTPALFDYAARAPHAREAVPSYGREHFVPLFYAMGTAADGRRARRMIQAYQYGTLSLNCWMLD</sequence>
<dbReference type="GO" id="GO:0008198">
    <property type="term" value="F:ferrous iron binding"/>
    <property type="evidence" value="ECO:0007669"/>
    <property type="project" value="InterPro"/>
</dbReference>
<evidence type="ECO:0000313" key="7">
    <source>
        <dbReference type="EMBL" id="KAA8996852.1"/>
    </source>
</evidence>
<evidence type="ECO:0000256" key="4">
    <source>
        <dbReference type="ARBA" id="ARBA00022833"/>
    </source>
</evidence>
<dbReference type="PANTHER" id="PTHR30096">
    <property type="entry name" value="4,5-DOPA DIOXYGENASE EXTRADIOL-LIKE PROTEIN"/>
    <property type="match status" value="1"/>
</dbReference>
<dbReference type="PANTHER" id="PTHR30096:SF0">
    <property type="entry name" value="4,5-DOPA DIOXYGENASE EXTRADIOL-LIKE PROTEIN"/>
    <property type="match status" value="1"/>
</dbReference>
<comment type="cofactor">
    <cofactor evidence="1">
        <name>Zn(2+)</name>
        <dbReference type="ChEBI" id="CHEBI:29105"/>
    </cofactor>
</comment>
<dbReference type="Proteomes" id="UP000367750">
    <property type="component" value="Unassembled WGS sequence"/>
</dbReference>
<comment type="caution">
    <text evidence="7">The sequence shown here is derived from an EMBL/GenBank/DDBJ whole genome shotgun (WGS) entry which is preliminary data.</text>
</comment>
<dbReference type="EMBL" id="VYKK01000031">
    <property type="protein sequence ID" value="KAA8996852.1"/>
    <property type="molecule type" value="Genomic_DNA"/>
</dbReference>
<dbReference type="InterPro" id="IPR014436">
    <property type="entry name" value="Extradiol_dOase_DODA"/>
</dbReference>
<evidence type="ECO:0000259" key="6">
    <source>
        <dbReference type="Pfam" id="PF02900"/>
    </source>
</evidence>
<dbReference type="Pfam" id="PF02900">
    <property type="entry name" value="LigB"/>
    <property type="match status" value="1"/>
</dbReference>
<evidence type="ECO:0000256" key="5">
    <source>
        <dbReference type="ARBA" id="ARBA00023002"/>
    </source>
</evidence>
<reference evidence="7 8" key="1">
    <citation type="submission" date="2019-09" db="EMBL/GenBank/DDBJ databases">
        <title>Bacillus ochoae sp. nov., Paenibacillus whitsoniae sp. nov., Paenibacillus spiritus sp. nov. Isolated from the Mars Exploration Rover during spacecraft assembly.</title>
        <authorList>
            <person name="Seuylemezian A."/>
            <person name="Vaishampayan P."/>
        </authorList>
    </citation>
    <scope>NUCLEOTIDE SEQUENCE [LARGE SCALE GENOMIC DNA]</scope>
    <source>
        <strain evidence="7 8">MER_111</strain>
    </source>
</reference>
<dbReference type="InterPro" id="IPR004183">
    <property type="entry name" value="Xdiol_dOase_suB"/>
</dbReference>
<comment type="similarity">
    <text evidence="2">Belongs to the DODA-type extradiol aromatic ring-opening dioxygenase family.</text>
</comment>
<protein>
    <submittedName>
        <fullName evidence="7">Dioxygenase</fullName>
    </submittedName>
</protein>
<dbReference type="Gene3D" id="3.40.830.10">
    <property type="entry name" value="LigB-like"/>
    <property type="match status" value="1"/>
</dbReference>
<gene>
    <name evidence="7" type="ORF">F4V43_18410</name>
</gene>
<name>A0A5J5FU19_9BACL</name>
<dbReference type="GO" id="GO:0016702">
    <property type="term" value="F:oxidoreductase activity, acting on single donors with incorporation of molecular oxygen, incorporation of two atoms of oxygen"/>
    <property type="evidence" value="ECO:0007669"/>
    <property type="project" value="UniProtKB-ARBA"/>
</dbReference>
<keyword evidence="3" id="KW-0479">Metal-binding</keyword>
<evidence type="ECO:0000256" key="2">
    <source>
        <dbReference type="ARBA" id="ARBA00007581"/>
    </source>
</evidence>
<keyword evidence="5" id="KW-0560">Oxidoreductase</keyword>
<evidence type="ECO:0000313" key="8">
    <source>
        <dbReference type="Proteomes" id="UP000367750"/>
    </source>
</evidence>
<dbReference type="PIRSF" id="PIRSF006157">
    <property type="entry name" value="Doxgns_DODA"/>
    <property type="match status" value="1"/>
</dbReference>
<dbReference type="OrthoDB" id="9790889at2"/>
<evidence type="ECO:0000256" key="1">
    <source>
        <dbReference type="ARBA" id="ARBA00001947"/>
    </source>
</evidence>
<accession>A0A5J5FU19</accession>
<proteinExistence type="inferred from homology"/>
<evidence type="ECO:0000256" key="3">
    <source>
        <dbReference type="ARBA" id="ARBA00022723"/>
    </source>
</evidence>
<keyword evidence="8" id="KW-1185">Reference proteome</keyword>
<dbReference type="AlphaFoldDB" id="A0A5J5FU19"/>
<dbReference type="GO" id="GO:0008270">
    <property type="term" value="F:zinc ion binding"/>
    <property type="evidence" value="ECO:0007669"/>
    <property type="project" value="InterPro"/>
</dbReference>
<dbReference type="SUPFAM" id="SSF53213">
    <property type="entry name" value="LigB-like"/>
    <property type="match status" value="1"/>
</dbReference>
<keyword evidence="4" id="KW-0862">Zinc</keyword>
<dbReference type="RefSeq" id="WP_150459735.1">
    <property type="nucleotide sequence ID" value="NZ_VYKK01000031.1"/>
</dbReference>
<dbReference type="CDD" id="cd07363">
    <property type="entry name" value="45_DOPA_Dioxygenase"/>
    <property type="match status" value="1"/>
</dbReference>
<keyword evidence="7" id="KW-0223">Dioxygenase</keyword>